<accession>A0A4Y2H1A3</accession>
<keyword evidence="4" id="KW-1185">Reference proteome</keyword>
<keyword evidence="1" id="KW-0863">Zinc-finger</keyword>
<feature type="non-terminal residue" evidence="3">
    <location>
        <position position="62"/>
    </location>
</feature>
<keyword evidence="1" id="KW-0479">Metal-binding</keyword>
<protein>
    <recommendedName>
        <fullName evidence="2">C2H2-type domain-containing protein</fullName>
    </recommendedName>
</protein>
<evidence type="ECO:0000259" key="2">
    <source>
        <dbReference type="PROSITE" id="PS50157"/>
    </source>
</evidence>
<name>A0A4Y2H1A3_ARAVE</name>
<evidence type="ECO:0000256" key="1">
    <source>
        <dbReference type="PROSITE-ProRule" id="PRU00042"/>
    </source>
</evidence>
<feature type="domain" description="C2H2-type" evidence="2">
    <location>
        <begin position="31"/>
        <end position="58"/>
    </location>
</feature>
<dbReference type="Proteomes" id="UP000499080">
    <property type="component" value="Unassembled WGS sequence"/>
</dbReference>
<comment type="caution">
    <text evidence="3">The sequence shown here is derived from an EMBL/GenBank/DDBJ whole genome shotgun (WGS) entry which is preliminary data.</text>
</comment>
<evidence type="ECO:0000313" key="4">
    <source>
        <dbReference type="Proteomes" id="UP000499080"/>
    </source>
</evidence>
<dbReference type="Gene3D" id="3.30.160.60">
    <property type="entry name" value="Classic Zinc Finger"/>
    <property type="match status" value="2"/>
</dbReference>
<reference evidence="3 4" key="1">
    <citation type="journal article" date="2019" name="Sci. Rep.">
        <title>Orb-weaving spider Araneus ventricosus genome elucidates the spidroin gene catalogue.</title>
        <authorList>
            <person name="Kono N."/>
            <person name="Nakamura H."/>
            <person name="Ohtoshi R."/>
            <person name="Moran D.A.P."/>
            <person name="Shinohara A."/>
            <person name="Yoshida Y."/>
            <person name="Fujiwara M."/>
            <person name="Mori M."/>
            <person name="Tomita M."/>
            <person name="Arakawa K."/>
        </authorList>
    </citation>
    <scope>NUCLEOTIDE SEQUENCE [LARGE SCALE GENOMIC DNA]</scope>
</reference>
<dbReference type="Pfam" id="PF00096">
    <property type="entry name" value="zf-C2H2"/>
    <property type="match status" value="1"/>
</dbReference>
<dbReference type="PROSITE" id="PS50157">
    <property type="entry name" value="ZINC_FINGER_C2H2_2"/>
    <property type="match status" value="1"/>
</dbReference>
<evidence type="ECO:0000313" key="3">
    <source>
        <dbReference type="EMBL" id="GBM58931.1"/>
    </source>
</evidence>
<proteinExistence type="predicted"/>
<keyword evidence="1" id="KW-0862">Zinc</keyword>
<dbReference type="SUPFAM" id="SSF57667">
    <property type="entry name" value="beta-beta-alpha zinc fingers"/>
    <property type="match status" value="1"/>
</dbReference>
<dbReference type="AlphaFoldDB" id="A0A4Y2H1A3"/>
<dbReference type="InterPro" id="IPR013087">
    <property type="entry name" value="Znf_C2H2_type"/>
</dbReference>
<dbReference type="InterPro" id="IPR036236">
    <property type="entry name" value="Znf_C2H2_sf"/>
</dbReference>
<sequence length="62" mass="7265">MSHVSDVCKKTFRSALKLKRQKTTQTGEGPHRGEICERPFIRKSDLNVHYRSHKKEMAYSCE</sequence>
<dbReference type="OrthoDB" id="6429687at2759"/>
<gene>
    <name evidence="3" type="ORF">AVEN_209546_1</name>
</gene>
<organism evidence="3 4">
    <name type="scientific">Araneus ventricosus</name>
    <name type="common">Orbweaver spider</name>
    <name type="synonym">Epeira ventricosa</name>
    <dbReference type="NCBI Taxonomy" id="182803"/>
    <lineage>
        <taxon>Eukaryota</taxon>
        <taxon>Metazoa</taxon>
        <taxon>Ecdysozoa</taxon>
        <taxon>Arthropoda</taxon>
        <taxon>Chelicerata</taxon>
        <taxon>Arachnida</taxon>
        <taxon>Araneae</taxon>
        <taxon>Araneomorphae</taxon>
        <taxon>Entelegynae</taxon>
        <taxon>Araneoidea</taxon>
        <taxon>Araneidae</taxon>
        <taxon>Araneus</taxon>
    </lineage>
</organism>
<dbReference type="GO" id="GO:0008270">
    <property type="term" value="F:zinc ion binding"/>
    <property type="evidence" value="ECO:0007669"/>
    <property type="project" value="UniProtKB-KW"/>
</dbReference>
<dbReference type="EMBL" id="BGPR01256642">
    <property type="protein sequence ID" value="GBM58931.1"/>
    <property type="molecule type" value="Genomic_DNA"/>
</dbReference>